<dbReference type="PANTHER" id="PTHR43157:SF31">
    <property type="entry name" value="PHOSPHATIDYLINOSITOL-GLYCAN BIOSYNTHESIS CLASS F PROTEIN"/>
    <property type="match status" value="1"/>
</dbReference>
<dbReference type="Pfam" id="PF00106">
    <property type="entry name" value="adh_short"/>
    <property type="match status" value="1"/>
</dbReference>
<dbReference type="Proteomes" id="UP000557717">
    <property type="component" value="Unassembled WGS sequence"/>
</dbReference>
<evidence type="ECO:0000256" key="1">
    <source>
        <dbReference type="ARBA" id="ARBA00023002"/>
    </source>
</evidence>
<evidence type="ECO:0000313" key="3">
    <source>
        <dbReference type="Proteomes" id="UP000557717"/>
    </source>
</evidence>
<dbReference type="PANTHER" id="PTHR43157">
    <property type="entry name" value="PHOSPHATIDYLINOSITOL-GLYCAN BIOSYNTHESIS CLASS F PROTEIN-RELATED"/>
    <property type="match status" value="1"/>
</dbReference>
<gene>
    <name evidence="2" type="ORF">HNR46_001174</name>
</gene>
<proteinExistence type="predicted"/>
<reference evidence="2 3" key="1">
    <citation type="submission" date="2020-08" db="EMBL/GenBank/DDBJ databases">
        <title>Genomic Encyclopedia of Type Strains, Phase IV (KMG-IV): sequencing the most valuable type-strain genomes for metagenomic binning, comparative biology and taxonomic classification.</title>
        <authorList>
            <person name="Goeker M."/>
        </authorList>
    </citation>
    <scope>NUCLEOTIDE SEQUENCE [LARGE SCALE GENOMIC DNA]</scope>
    <source>
        <strain evidence="2 3">YC6886</strain>
    </source>
</reference>
<comment type="caution">
    <text evidence="2">The sequence shown here is derived from an EMBL/GenBank/DDBJ whole genome shotgun (WGS) entry which is preliminary data.</text>
</comment>
<evidence type="ECO:0000313" key="2">
    <source>
        <dbReference type="EMBL" id="MBB5350940.1"/>
    </source>
</evidence>
<dbReference type="InterPro" id="IPR002347">
    <property type="entry name" value="SDR_fam"/>
</dbReference>
<dbReference type="Gene3D" id="3.40.50.720">
    <property type="entry name" value="NAD(P)-binding Rossmann-like Domain"/>
    <property type="match status" value="1"/>
</dbReference>
<dbReference type="GO" id="GO:0016491">
    <property type="term" value="F:oxidoreductase activity"/>
    <property type="evidence" value="ECO:0007669"/>
    <property type="project" value="UniProtKB-KW"/>
</dbReference>
<dbReference type="InterPro" id="IPR036291">
    <property type="entry name" value="NAD(P)-bd_dom_sf"/>
</dbReference>
<dbReference type="PRINTS" id="PR00081">
    <property type="entry name" value="GDHRDH"/>
</dbReference>
<protein>
    <submittedName>
        <fullName evidence="2">NAD(P)-dependent dehydrogenase (Short-subunit alcohol dehydrogenase family)</fullName>
    </submittedName>
</protein>
<keyword evidence="1" id="KW-0560">Oxidoreductase</keyword>
<organism evidence="2 3">
    <name type="scientific">Haloferula luteola</name>
    <dbReference type="NCBI Taxonomy" id="595692"/>
    <lineage>
        <taxon>Bacteria</taxon>
        <taxon>Pseudomonadati</taxon>
        <taxon>Verrucomicrobiota</taxon>
        <taxon>Verrucomicrobiia</taxon>
        <taxon>Verrucomicrobiales</taxon>
        <taxon>Verrucomicrobiaceae</taxon>
        <taxon>Haloferula</taxon>
    </lineage>
</organism>
<keyword evidence="3" id="KW-1185">Reference proteome</keyword>
<dbReference type="EMBL" id="JACHFD010000004">
    <property type="protein sequence ID" value="MBB5350940.1"/>
    <property type="molecule type" value="Genomic_DNA"/>
</dbReference>
<accession>A0A840VAG8</accession>
<dbReference type="AlphaFoldDB" id="A0A840VAG8"/>
<dbReference type="SUPFAM" id="SSF51735">
    <property type="entry name" value="NAD(P)-binding Rossmann-fold domains"/>
    <property type="match status" value="1"/>
</dbReference>
<sequence>MMEPASASIAGGDSPFGAASVQAAQATSTQTMKRIFITGSSDGLGLAAAKTLVAGGHKVVMHVRSKARLETLNDLMDKGAVATIGDLSNLDQTKDLARQVNEIGRMDVVIHNAGVSSGPPVLPINSVAPYVLTALIERPKRLIYLSSSMHAGGTPKLDGIDWSGCITSGSYSDSKLFVTTLAMTAARLWPDLLSNSVDPGWVPTKMGGAEAPDDLRLGHLTQEWLAISNDPEALTSGGYWHHQRRSEPSAHVYDEDFQERLLDALATVTGVKWT</sequence>
<name>A0A840VAG8_9BACT</name>